<protein>
    <submittedName>
        <fullName evidence="1">Uncharacterized protein</fullName>
    </submittedName>
</protein>
<keyword evidence="2" id="KW-1185">Reference proteome</keyword>
<dbReference type="KEGG" id="lpav:PLANPX_3951"/>
<accession>A0A5K7XMN4</accession>
<evidence type="ECO:0000313" key="2">
    <source>
        <dbReference type="Proteomes" id="UP000326837"/>
    </source>
</evidence>
<organism evidence="1 2">
    <name type="scientific">Lacipirellula parvula</name>
    <dbReference type="NCBI Taxonomy" id="2650471"/>
    <lineage>
        <taxon>Bacteria</taxon>
        <taxon>Pseudomonadati</taxon>
        <taxon>Planctomycetota</taxon>
        <taxon>Planctomycetia</taxon>
        <taxon>Pirellulales</taxon>
        <taxon>Lacipirellulaceae</taxon>
        <taxon>Lacipirellula</taxon>
    </lineage>
</organism>
<proteinExistence type="predicted"/>
<name>A0A5K7XMN4_9BACT</name>
<dbReference type="Proteomes" id="UP000326837">
    <property type="component" value="Chromosome"/>
</dbReference>
<evidence type="ECO:0000313" key="1">
    <source>
        <dbReference type="EMBL" id="BBO34339.1"/>
    </source>
</evidence>
<dbReference type="EMBL" id="AP021861">
    <property type="protein sequence ID" value="BBO34339.1"/>
    <property type="molecule type" value="Genomic_DNA"/>
</dbReference>
<sequence>MSVKGHGSVAPLLQRSIMKSVFGHALRDGIIAKVIARV</sequence>
<reference evidence="2" key="1">
    <citation type="submission" date="2019-10" db="EMBL/GenBank/DDBJ databases">
        <title>Lacipirellula parvula gen. nov., sp. nov., representing a lineage of planctomycetes widespread in freshwater anoxic habitats, and description of the family Lacipirellulaceae.</title>
        <authorList>
            <person name="Dedysh S.N."/>
            <person name="Kulichevskaya I.S."/>
            <person name="Beletsky A.V."/>
            <person name="Rakitin A.L."/>
            <person name="Mardanov A.V."/>
            <person name="Ivanova A.A."/>
            <person name="Saltykova V.X."/>
            <person name="Rijpstra W.I.C."/>
            <person name="Sinninghe Damste J.S."/>
            <person name="Ravin N.V."/>
        </authorList>
    </citation>
    <scope>NUCLEOTIDE SEQUENCE [LARGE SCALE GENOMIC DNA]</scope>
    <source>
        <strain evidence="2">PX69</strain>
    </source>
</reference>
<gene>
    <name evidence="1" type="ORF">PLANPX_3951</name>
</gene>
<dbReference type="AlphaFoldDB" id="A0A5K7XMN4"/>